<evidence type="ECO:0000313" key="3">
    <source>
        <dbReference type="Proteomes" id="UP000241890"/>
    </source>
</evidence>
<accession>A0A2R5GKM8</accession>
<evidence type="ECO:0000313" key="2">
    <source>
        <dbReference type="EMBL" id="GBG31466.1"/>
    </source>
</evidence>
<feature type="region of interest" description="Disordered" evidence="1">
    <location>
        <begin position="637"/>
        <end position="671"/>
    </location>
</feature>
<keyword evidence="3" id="KW-1185">Reference proteome</keyword>
<dbReference type="OrthoDB" id="2126613at2759"/>
<dbReference type="InParanoid" id="A0A2R5GKM8"/>
<name>A0A2R5GKM8_9STRA</name>
<dbReference type="InterPro" id="IPR035969">
    <property type="entry name" value="Rab-GAP_TBC_sf"/>
</dbReference>
<protein>
    <submittedName>
        <fullName evidence="2">Uncharacterized protein</fullName>
    </submittedName>
</protein>
<organism evidence="2 3">
    <name type="scientific">Hondaea fermentalgiana</name>
    <dbReference type="NCBI Taxonomy" id="2315210"/>
    <lineage>
        <taxon>Eukaryota</taxon>
        <taxon>Sar</taxon>
        <taxon>Stramenopiles</taxon>
        <taxon>Bigyra</taxon>
        <taxon>Labyrinthulomycetes</taxon>
        <taxon>Thraustochytrida</taxon>
        <taxon>Thraustochytriidae</taxon>
        <taxon>Hondaea</taxon>
    </lineage>
</organism>
<dbReference type="Gene3D" id="1.10.472.80">
    <property type="entry name" value="Ypt/Rab-GAP domain of gyp1p, domain 3"/>
    <property type="match status" value="1"/>
</dbReference>
<evidence type="ECO:0000256" key="1">
    <source>
        <dbReference type="SAM" id="MobiDB-lite"/>
    </source>
</evidence>
<feature type="compositionally biased region" description="Basic and acidic residues" evidence="1">
    <location>
        <begin position="638"/>
        <end position="650"/>
    </location>
</feature>
<dbReference type="Proteomes" id="UP000241890">
    <property type="component" value="Unassembled WGS sequence"/>
</dbReference>
<dbReference type="SUPFAM" id="SSF47923">
    <property type="entry name" value="Ypt/Rab-GAP domain of gyp1p"/>
    <property type="match status" value="1"/>
</dbReference>
<dbReference type="AlphaFoldDB" id="A0A2R5GKM8"/>
<dbReference type="EMBL" id="BEYU01000099">
    <property type="protein sequence ID" value="GBG31466.1"/>
    <property type="molecule type" value="Genomic_DNA"/>
</dbReference>
<feature type="compositionally biased region" description="Low complexity" evidence="1">
    <location>
        <begin position="140"/>
        <end position="152"/>
    </location>
</feature>
<feature type="region of interest" description="Disordered" evidence="1">
    <location>
        <begin position="140"/>
        <end position="159"/>
    </location>
</feature>
<reference evidence="2 3" key="1">
    <citation type="submission" date="2017-12" db="EMBL/GenBank/DDBJ databases">
        <title>Sequencing, de novo assembly and annotation of complete genome of a new Thraustochytrid species, strain FCC1311.</title>
        <authorList>
            <person name="Sedici K."/>
            <person name="Godart F."/>
            <person name="Aiese Cigliano R."/>
            <person name="Sanseverino W."/>
            <person name="Barakat M."/>
            <person name="Ortet P."/>
            <person name="Marechal E."/>
            <person name="Cagnac O."/>
            <person name="Amato A."/>
        </authorList>
    </citation>
    <scope>NUCLEOTIDE SEQUENCE [LARGE SCALE GENOMIC DNA]</scope>
</reference>
<sequence length="849" mass="93128">MAEDIDVLHCNASSSERCDEAPGNCKTERNQVFGSIIATRINGCEHSICNHVLIMDCKGLLNDLHNAETCALADYGEVSALETESSGGNLDNGFYLLAVRSFQDCSLGISTSTSSLQLGKDAAAVTEATSQWLQARGDLLSPSSNGGLPGSPRVKPSRSLYTRDDTSWLNDVRKDLHDSVEWQALTRQMYLHVQRALEKTKVLYYGDLSADEKALMLDDIEETISEGDIFRSFEKALAEKIDNGITNRLTARSAETAALSSRPEAMVELAAYGVSEMLSLVPSKISAMRMLINRQLPSTLRLQVWDVYLRDTEALEAFRNRVSVRRMATIASTDTEVTERCQHIFQTEFPEIADSSTLIMLGKTVLSYRASAFGRVDDAQFYWLVPILVVFAKSYNDLPRVVEAMHAVTVLSKPQVSSAEGASAQHSLGRVKFADDLDRTLSDRDTDLHTHLLRIVKSEAESDPVAGLARSPQSRLLDILAHSIDHLFVGTLHIETCLFVWDQCLIVGFQRLAIPLACSILLLLRDQLLDQSSLTGIRDVISHQAKGISVKQLARIMESEFWPELRAELGYGKTSASVSHWTKDPLKRLAVAPSSETLDDLSHTEERKDQNEVEKLVDAAATKARLEARAVALNAALNDDRGDGKDKGEPDNTGSAKAISPEKNETLASPRAKRMANLPMVNLRVNAFADALKRAKDLNPDISEESLRTELVEAVPEFAAQDPSAPVLRSKVGKAICYFRALKKDESADLAKDIVTCELERVNEPVSDGQVDKLVKHLLHFSKARAGFRKGVASNRANNEEADAADQNDSFSSSLRDEDVKDLDAIVSKMAGALLALQTGNFLGDAAGQ</sequence>
<gene>
    <name evidence="2" type="ORF">FCC1311_076902</name>
</gene>
<comment type="caution">
    <text evidence="2">The sequence shown here is derived from an EMBL/GenBank/DDBJ whole genome shotgun (WGS) entry which is preliminary data.</text>
</comment>
<proteinExistence type="predicted"/>